<evidence type="ECO:0000313" key="3">
    <source>
        <dbReference type="EMBL" id="RYC78622.1"/>
    </source>
</evidence>
<organism evidence="3 4">
    <name type="scientific">Fusarium oxysporum f. sp. narcissi</name>
    <dbReference type="NCBI Taxonomy" id="451672"/>
    <lineage>
        <taxon>Eukaryota</taxon>
        <taxon>Fungi</taxon>
        <taxon>Dikarya</taxon>
        <taxon>Ascomycota</taxon>
        <taxon>Pezizomycotina</taxon>
        <taxon>Sordariomycetes</taxon>
        <taxon>Hypocreomycetidae</taxon>
        <taxon>Hypocreales</taxon>
        <taxon>Nectriaceae</taxon>
        <taxon>Fusarium</taxon>
        <taxon>Fusarium oxysporum species complex</taxon>
    </lineage>
</organism>
<feature type="region of interest" description="Disordered" evidence="1">
    <location>
        <begin position="54"/>
        <end position="92"/>
    </location>
</feature>
<evidence type="ECO:0000313" key="4">
    <source>
        <dbReference type="Proteomes" id="UP000290540"/>
    </source>
</evidence>
<gene>
    <name evidence="3" type="ORF">BFJ63_vAg18502</name>
</gene>
<dbReference type="GO" id="GO:0004672">
    <property type="term" value="F:protein kinase activity"/>
    <property type="evidence" value="ECO:0007669"/>
    <property type="project" value="InterPro"/>
</dbReference>
<dbReference type="GO" id="GO:0005524">
    <property type="term" value="F:ATP binding"/>
    <property type="evidence" value="ECO:0007669"/>
    <property type="project" value="InterPro"/>
</dbReference>
<sequence length="119" mass="13589">MDRSLEDEAIRSLRAMHREGVVHKDVRLANISFNPETSGVMVIDFERALLLNPPRRPLAQPVPNKRAWKSETMDAKKVTGGSSKRSRPSQSFSEDIWLAKTAFLEWNADRWTRVARAPC</sequence>
<reference evidence="3 4" key="1">
    <citation type="submission" date="2016-12" db="EMBL/GenBank/DDBJ databases">
        <title>Draft genome sequence of Fusarium oxysporum causing rot on Narcissus.</title>
        <authorList>
            <person name="Armitage A.D."/>
            <person name="Taylor A."/>
            <person name="Clarkson J.P."/>
            <person name="Harrison R.J."/>
            <person name="Jackson A.C."/>
        </authorList>
    </citation>
    <scope>NUCLEOTIDE SEQUENCE [LARGE SCALE GENOMIC DNA]</scope>
    <source>
        <strain evidence="3 4">N139</strain>
    </source>
</reference>
<dbReference type="InterPro" id="IPR011009">
    <property type="entry name" value="Kinase-like_dom_sf"/>
</dbReference>
<protein>
    <recommendedName>
        <fullName evidence="2">Protein kinase domain-containing protein</fullName>
    </recommendedName>
</protein>
<proteinExistence type="predicted"/>
<feature type="domain" description="Protein kinase" evidence="2">
    <location>
        <begin position="1"/>
        <end position="119"/>
    </location>
</feature>
<dbReference type="PROSITE" id="PS50011">
    <property type="entry name" value="PROTEIN_KINASE_DOM"/>
    <property type="match status" value="1"/>
</dbReference>
<comment type="caution">
    <text evidence="3">The sequence shown here is derived from an EMBL/GenBank/DDBJ whole genome shotgun (WGS) entry which is preliminary data.</text>
</comment>
<dbReference type="Proteomes" id="UP000290540">
    <property type="component" value="Unassembled WGS sequence"/>
</dbReference>
<feature type="compositionally biased region" description="Basic and acidic residues" evidence="1">
    <location>
        <begin position="68"/>
        <end position="77"/>
    </location>
</feature>
<dbReference type="AlphaFoldDB" id="A0A4Q2UX31"/>
<name>A0A4Q2UX31_FUSOX</name>
<dbReference type="InterPro" id="IPR000719">
    <property type="entry name" value="Prot_kinase_dom"/>
</dbReference>
<dbReference type="SUPFAM" id="SSF56112">
    <property type="entry name" value="Protein kinase-like (PK-like)"/>
    <property type="match status" value="1"/>
</dbReference>
<dbReference type="EMBL" id="MQTW01001022">
    <property type="protein sequence ID" value="RYC78622.1"/>
    <property type="molecule type" value="Genomic_DNA"/>
</dbReference>
<evidence type="ECO:0000256" key="1">
    <source>
        <dbReference type="SAM" id="MobiDB-lite"/>
    </source>
</evidence>
<evidence type="ECO:0000259" key="2">
    <source>
        <dbReference type="PROSITE" id="PS50011"/>
    </source>
</evidence>
<accession>A0A4Q2UX31</accession>
<dbReference type="Gene3D" id="1.10.510.10">
    <property type="entry name" value="Transferase(Phosphotransferase) domain 1"/>
    <property type="match status" value="1"/>
</dbReference>